<gene>
    <name evidence="6" type="ORF">CWS31_016715</name>
</gene>
<protein>
    <submittedName>
        <fullName evidence="6">Universal stress protein</fullName>
    </submittedName>
</protein>
<reference evidence="6 7" key="1">
    <citation type="submission" date="2019-08" db="EMBL/GenBank/DDBJ databases">
        <title>Microbe sample from Colwellia echini.</title>
        <authorList>
            <person name="Christiansen L."/>
            <person name="Pathiraja D."/>
            <person name="Schultz-Johansen M."/>
            <person name="Choi I.-G."/>
            <person name="Stougaard P."/>
        </authorList>
    </citation>
    <scope>NUCLEOTIDE SEQUENCE [LARGE SCALE GENOMIC DNA]</scope>
    <source>
        <strain evidence="6 7">A3</strain>
    </source>
</reference>
<evidence type="ECO:0000259" key="5">
    <source>
        <dbReference type="Pfam" id="PF00582"/>
    </source>
</evidence>
<feature type="domain" description="UspA" evidence="5">
    <location>
        <begin position="207"/>
        <end position="283"/>
    </location>
</feature>
<dbReference type="Gene3D" id="3.40.50.12370">
    <property type="match status" value="1"/>
</dbReference>
<evidence type="ECO:0000313" key="6">
    <source>
        <dbReference type="EMBL" id="TYK64246.1"/>
    </source>
</evidence>
<comment type="similarity">
    <text evidence="2">Belongs to the universal stress protein A family.</text>
</comment>
<dbReference type="RefSeq" id="WP_101345079.1">
    <property type="nucleotide sequence ID" value="NZ_PJAI02000035.1"/>
</dbReference>
<dbReference type="Pfam" id="PF00582">
    <property type="entry name" value="Usp"/>
    <property type="match status" value="1"/>
</dbReference>
<sequence>MITEQLIWFIDGRYFYKNITLDKITQLANAHNNQLKIIIDVKVKSTERWYWHSMVDDSLTSNEGLAAIVQKKQVLQKALSMSAIKAEIITTESSEHVKIINAEVAKANNSLVIIEDAAAKLRHSIFQRLTEIDAPVLLLGKKVWNKPIKMIGAVDPLHEHDRHAKIDEHIVSQLKAWAKSLTVKWQIVHSCYISSVLYGYERKVQQMHQSALKEFAKKNNVSVEQYTLLEGLPEEAVESFINKNHIDILFIGLVNRSMVDKFWVGSTTTHFLYEPPCDLLLIKR</sequence>
<dbReference type="EMBL" id="PJAI02000035">
    <property type="protein sequence ID" value="TYK64246.1"/>
    <property type="molecule type" value="Genomic_DNA"/>
</dbReference>
<accession>A0ABY3MSS5</accession>
<comment type="function">
    <text evidence="4">Required for resistance to DNA-damaging agents.</text>
</comment>
<evidence type="ECO:0000256" key="2">
    <source>
        <dbReference type="ARBA" id="ARBA00008791"/>
    </source>
</evidence>
<comment type="subcellular location">
    <subcellularLocation>
        <location evidence="1">Cytoplasm</location>
    </subcellularLocation>
</comment>
<evidence type="ECO:0000256" key="4">
    <source>
        <dbReference type="ARBA" id="ARBA00037131"/>
    </source>
</evidence>
<proteinExistence type="inferred from homology"/>
<evidence type="ECO:0000256" key="1">
    <source>
        <dbReference type="ARBA" id="ARBA00004496"/>
    </source>
</evidence>
<dbReference type="SUPFAM" id="SSF52402">
    <property type="entry name" value="Adenine nucleotide alpha hydrolases-like"/>
    <property type="match status" value="1"/>
</dbReference>
<evidence type="ECO:0000313" key="7">
    <source>
        <dbReference type="Proteomes" id="UP000815846"/>
    </source>
</evidence>
<dbReference type="PANTHER" id="PTHR47892:SF1">
    <property type="entry name" value="UNIVERSAL STRESS PROTEIN E"/>
    <property type="match status" value="1"/>
</dbReference>
<organism evidence="6 7">
    <name type="scientific">Colwellia echini</name>
    <dbReference type="NCBI Taxonomy" id="1982103"/>
    <lineage>
        <taxon>Bacteria</taxon>
        <taxon>Pseudomonadati</taxon>
        <taxon>Pseudomonadota</taxon>
        <taxon>Gammaproteobacteria</taxon>
        <taxon>Alteromonadales</taxon>
        <taxon>Colwelliaceae</taxon>
        <taxon>Colwellia</taxon>
    </lineage>
</organism>
<name>A0ABY3MSS5_9GAMM</name>
<dbReference type="InterPro" id="IPR006016">
    <property type="entry name" value="UspA"/>
</dbReference>
<keyword evidence="7" id="KW-1185">Reference proteome</keyword>
<comment type="caution">
    <text evidence="6">The sequence shown here is derived from an EMBL/GenBank/DDBJ whole genome shotgun (WGS) entry which is preliminary data.</text>
</comment>
<evidence type="ECO:0000256" key="3">
    <source>
        <dbReference type="ARBA" id="ARBA00022490"/>
    </source>
</evidence>
<dbReference type="Proteomes" id="UP000815846">
    <property type="component" value="Unassembled WGS sequence"/>
</dbReference>
<keyword evidence="3" id="KW-0963">Cytoplasm</keyword>
<dbReference type="PANTHER" id="PTHR47892">
    <property type="entry name" value="UNIVERSAL STRESS PROTEIN E"/>
    <property type="match status" value="1"/>
</dbReference>